<sequence length="110" mass="11670">MAAPLARYLRRLAAMAAMDGRARAIGGHQQLLVDSARVLLLLGSITLTHQLTRSAPSSGNVELHLVLGLVIWLLGAALVTLSLVARRFPRHAAAGVCIARALRNYLLGGL</sequence>
<protein>
    <submittedName>
        <fullName evidence="2">Uncharacterized protein</fullName>
    </submittedName>
</protein>
<proteinExistence type="predicted"/>
<evidence type="ECO:0000313" key="2">
    <source>
        <dbReference type="EMBL" id="RCV22491.1"/>
    </source>
</evidence>
<reference evidence="2" key="1">
    <citation type="journal article" date="2012" name="Nat. Biotechnol.">
        <title>Reference genome sequence of the model plant Setaria.</title>
        <authorList>
            <person name="Bennetzen J.L."/>
            <person name="Schmutz J."/>
            <person name="Wang H."/>
            <person name="Percifield R."/>
            <person name="Hawkins J."/>
            <person name="Pontaroli A.C."/>
            <person name="Estep M."/>
            <person name="Feng L."/>
            <person name="Vaughn J.N."/>
            <person name="Grimwood J."/>
            <person name="Jenkins J."/>
            <person name="Barry K."/>
            <person name="Lindquist E."/>
            <person name="Hellsten U."/>
            <person name="Deshpande S."/>
            <person name="Wang X."/>
            <person name="Wu X."/>
            <person name="Mitros T."/>
            <person name="Triplett J."/>
            <person name="Yang X."/>
            <person name="Ye C.Y."/>
            <person name="Mauro-Herrera M."/>
            <person name="Wang L."/>
            <person name="Li P."/>
            <person name="Sharma M."/>
            <person name="Sharma R."/>
            <person name="Ronald P.C."/>
            <person name="Panaud O."/>
            <person name="Kellogg E.A."/>
            <person name="Brutnell T.P."/>
            <person name="Doust A.N."/>
            <person name="Tuskan G.A."/>
            <person name="Rokhsar D."/>
            <person name="Devos K.M."/>
        </authorList>
    </citation>
    <scope>NUCLEOTIDE SEQUENCE [LARGE SCALE GENOMIC DNA]</scope>
    <source>
        <strain evidence="2">Yugu1</strain>
    </source>
</reference>
<dbReference type="OrthoDB" id="695760at2759"/>
<feature type="transmembrane region" description="Helical" evidence="1">
    <location>
        <begin position="63"/>
        <end position="84"/>
    </location>
</feature>
<keyword evidence="1" id="KW-0472">Membrane</keyword>
<gene>
    <name evidence="2" type="ORF">SETIT_4G225100v2</name>
</gene>
<name>A0A368QX29_SETIT</name>
<dbReference type="EMBL" id="CM003531">
    <property type="protein sequence ID" value="RCV22491.1"/>
    <property type="molecule type" value="Genomic_DNA"/>
</dbReference>
<reference evidence="2" key="2">
    <citation type="submission" date="2015-07" db="EMBL/GenBank/DDBJ databases">
        <authorList>
            <person name="Noorani M."/>
        </authorList>
    </citation>
    <scope>NUCLEOTIDE SEQUENCE</scope>
    <source>
        <strain evidence="2">Yugu1</strain>
    </source>
</reference>
<keyword evidence="1" id="KW-1133">Transmembrane helix</keyword>
<dbReference type="AlphaFoldDB" id="A0A368QX29"/>
<accession>A0A368QX29</accession>
<evidence type="ECO:0000256" key="1">
    <source>
        <dbReference type="SAM" id="Phobius"/>
    </source>
</evidence>
<keyword evidence="1" id="KW-0812">Transmembrane</keyword>
<organism evidence="2">
    <name type="scientific">Setaria italica</name>
    <name type="common">Foxtail millet</name>
    <name type="synonym">Panicum italicum</name>
    <dbReference type="NCBI Taxonomy" id="4555"/>
    <lineage>
        <taxon>Eukaryota</taxon>
        <taxon>Viridiplantae</taxon>
        <taxon>Streptophyta</taxon>
        <taxon>Embryophyta</taxon>
        <taxon>Tracheophyta</taxon>
        <taxon>Spermatophyta</taxon>
        <taxon>Magnoliopsida</taxon>
        <taxon>Liliopsida</taxon>
        <taxon>Poales</taxon>
        <taxon>Poaceae</taxon>
        <taxon>PACMAD clade</taxon>
        <taxon>Panicoideae</taxon>
        <taxon>Panicodae</taxon>
        <taxon>Paniceae</taxon>
        <taxon>Cenchrinae</taxon>
        <taxon>Setaria</taxon>
    </lineage>
</organism>